<accession>A0A101NT31</accession>
<reference evidence="2 3" key="1">
    <citation type="submission" date="2015-10" db="EMBL/GenBank/DDBJ databases">
        <title>Draft genome sequence of Streptomyces cellostaticus DSM 40189, type strain for the species Streptomyces cellostaticus.</title>
        <authorList>
            <person name="Ruckert C."/>
            <person name="Winkler A."/>
            <person name="Kalinowski J."/>
            <person name="Kampfer P."/>
            <person name="Glaeser S."/>
        </authorList>
    </citation>
    <scope>NUCLEOTIDE SEQUENCE [LARGE SCALE GENOMIC DNA]</scope>
    <source>
        <strain evidence="2 3">DSM 40189</strain>
    </source>
</reference>
<proteinExistence type="predicted"/>
<protein>
    <submittedName>
        <fullName evidence="2">Uncharacterized protein</fullName>
    </submittedName>
</protein>
<name>A0A101NT31_9ACTN</name>
<dbReference type="STRING" id="67285.AQI88_00525"/>
<gene>
    <name evidence="2" type="ORF">AQI88_00525</name>
</gene>
<dbReference type="RefSeq" id="WP_066989938.1">
    <property type="nucleotide sequence ID" value="NZ_BNDU01000004.1"/>
</dbReference>
<dbReference type="EMBL" id="LMWL01000002">
    <property type="protein sequence ID" value="KUM98774.1"/>
    <property type="molecule type" value="Genomic_DNA"/>
</dbReference>
<comment type="caution">
    <text evidence="2">The sequence shown here is derived from an EMBL/GenBank/DDBJ whole genome shotgun (WGS) entry which is preliminary data.</text>
</comment>
<evidence type="ECO:0000313" key="2">
    <source>
        <dbReference type="EMBL" id="KUM98774.1"/>
    </source>
</evidence>
<keyword evidence="3" id="KW-1185">Reference proteome</keyword>
<evidence type="ECO:0000313" key="3">
    <source>
        <dbReference type="Proteomes" id="UP000054241"/>
    </source>
</evidence>
<evidence type="ECO:0000256" key="1">
    <source>
        <dbReference type="SAM" id="MobiDB-lite"/>
    </source>
</evidence>
<dbReference type="Proteomes" id="UP000054241">
    <property type="component" value="Unassembled WGS sequence"/>
</dbReference>
<feature type="region of interest" description="Disordered" evidence="1">
    <location>
        <begin position="1"/>
        <end position="28"/>
    </location>
</feature>
<dbReference type="AlphaFoldDB" id="A0A101NT31"/>
<dbReference type="OrthoDB" id="5243643at2"/>
<sequence length="102" mass="11563">MTSQADRPYGAGLPWSGTRDTEPSGVNLPPAIRTLRPGWLLWPVNRPPAGIVWRMVRRNARADRDILCWMRPVDRDLRSAADGPSVRAYRRFCQRNLPADAP</sequence>
<organism evidence="2 3">
    <name type="scientific">Streptomyces cellostaticus</name>
    <dbReference type="NCBI Taxonomy" id="67285"/>
    <lineage>
        <taxon>Bacteria</taxon>
        <taxon>Bacillati</taxon>
        <taxon>Actinomycetota</taxon>
        <taxon>Actinomycetes</taxon>
        <taxon>Kitasatosporales</taxon>
        <taxon>Streptomycetaceae</taxon>
        <taxon>Streptomyces</taxon>
    </lineage>
</organism>